<feature type="region of interest" description="Disordered" evidence="1">
    <location>
        <begin position="700"/>
        <end position="730"/>
    </location>
</feature>
<feature type="region of interest" description="Disordered" evidence="1">
    <location>
        <begin position="497"/>
        <end position="536"/>
    </location>
</feature>
<dbReference type="Gene3D" id="1.10.238.10">
    <property type="entry name" value="EF-hand"/>
    <property type="match status" value="1"/>
</dbReference>
<feature type="compositionally biased region" description="Low complexity" evidence="1">
    <location>
        <begin position="253"/>
        <end position="265"/>
    </location>
</feature>
<gene>
    <name evidence="2" type="ORF">PSANT_01585</name>
</gene>
<feature type="compositionally biased region" description="Basic and acidic residues" evidence="1">
    <location>
        <begin position="435"/>
        <end position="447"/>
    </location>
</feature>
<dbReference type="Proteomes" id="UP000325008">
    <property type="component" value="Unassembled WGS sequence"/>
</dbReference>
<feature type="region of interest" description="Disordered" evidence="1">
    <location>
        <begin position="37"/>
        <end position="181"/>
    </location>
</feature>
<keyword evidence="3" id="KW-1185">Reference proteome</keyword>
<feature type="compositionally biased region" description="Pro residues" evidence="1">
    <location>
        <begin position="342"/>
        <end position="357"/>
    </location>
</feature>
<feature type="compositionally biased region" description="Low complexity" evidence="1">
    <location>
        <begin position="76"/>
        <end position="90"/>
    </location>
</feature>
<feature type="region of interest" description="Disordered" evidence="1">
    <location>
        <begin position="194"/>
        <end position="471"/>
    </location>
</feature>
<feature type="region of interest" description="Disordered" evidence="1">
    <location>
        <begin position="583"/>
        <end position="606"/>
    </location>
</feature>
<protein>
    <recommendedName>
        <fullName evidence="4">EH domain-containing protein</fullName>
    </recommendedName>
</protein>
<feature type="compositionally biased region" description="Polar residues" evidence="1">
    <location>
        <begin position="420"/>
        <end position="432"/>
    </location>
</feature>
<dbReference type="AlphaFoldDB" id="A0A5C3FI88"/>
<sequence>MASGSSAASLAHEHDAHSEPINFRAALAAFEQNSVTHAGSPVTATRRAPQTPARPSGGLDPIARSASTPHNRAGTASNNPFSAANAPASPRVATVSIPTTSASGMLSAPSPAVVASTSPSYATGSTLRKSDSGLSLRELMNKSLPRSAHSPVPPSRSRSGADDDSTAASASATASGRSTPAMAPRAIVGLFAEDPSADALRRTASPASSLLSDERAARHMLDTSLDEQDHTHPMFAHAVMPRSTSGSPERKGSTSSTASASSTTPRLPPRPTQPSLAPSPTLTEFGQFQPVTKDKPAVGYATYTPGFKRGVATMDVQRTPPALPPRSATVGQSERAKREVPPSVPKKPLKPVPPPRPTAAQRSAPDGAAKSFRFGSPAAETTSAPPAAPTRPYKPSTPRATNLTPNTSSTASTASHKKSGSNVFTSISLSDEASSELRRTLETDVRTDVQLPPPARGRPPTTPHRTATASTATGGVVSSLIGTAASALPLFKASTPAAGGARSLADGAPSKQYGVSRSGSTHSDLSVRPGHTDVGSWMPTRAVQLADAPKRAPAAAVPAWWKTPDASARARYDALFTATLADQVQRRKHRRRDESDSNASTLREQPRTAGVHALRGWFESDAPPAAADTDPGASADELGATSVRRVWKRSRLPARFLAQVWDYAVQLGDKDQSGAPGLGREAFVCALATIDAELARRRWRRQQRTAQASDAHAVAARETGGRRVPPRPRA</sequence>
<feature type="compositionally biased region" description="Basic and acidic residues" evidence="1">
    <location>
        <begin position="212"/>
        <end position="232"/>
    </location>
</feature>
<comment type="caution">
    <text evidence="2">The sequence shown here is derived from an EMBL/GenBank/DDBJ whole genome shotgun (WGS) entry which is preliminary data.</text>
</comment>
<feature type="compositionally biased region" description="Polar residues" evidence="1">
    <location>
        <begin position="278"/>
        <end position="290"/>
    </location>
</feature>
<name>A0A5C3FI88_PSEA2</name>
<evidence type="ECO:0000313" key="3">
    <source>
        <dbReference type="Proteomes" id="UP000325008"/>
    </source>
</evidence>
<proteinExistence type="predicted"/>
<organism evidence="2 3">
    <name type="scientific">Pseudozyma antarctica</name>
    <name type="common">Yeast</name>
    <name type="synonym">Candida antarctica</name>
    <dbReference type="NCBI Taxonomy" id="84753"/>
    <lineage>
        <taxon>Eukaryota</taxon>
        <taxon>Fungi</taxon>
        <taxon>Dikarya</taxon>
        <taxon>Basidiomycota</taxon>
        <taxon>Ustilaginomycotina</taxon>
        <taxon>Ustilaginomycetes</taxon>
        <taxon>Ustilaginales</taxon>
        <taxon>Ustilaginaceae</taxon>
        <taxon>Moesziomyces</taxon>
    </lineage>
</organism>
<feature type="compositionally biased region" description="Low complexity" evidence="1">
    <location>
        <begin position="166"/>
        <end position="181"/>
    </location>
</feature>
<accession>A0A5C3FI88</accession>
<dbReference type="OrthoDB" id="10045710at2759"/>
<evidence type="ECO:0008006" key="4">
    <source>
        <dbReference type="Google" id="ProtNLM"/>
    </source>
</evidence>
<feature type="compositionally biased region" description="Polar residues" evidence="1">
    <location>
        <begin position="513"/>
        <end position="524"/>
    </location>
</feature>
<dbReference type="EMBL" id="OOIQ01000003">
    <property type="protein sequence ID" value="SPO43900.1"/>
    <property type="molecule type" value="Genomic_DNA"/>
</dbReference>
<evidence type="ECO:0000256" key="1">
    <source>
        <dbReference type="SAM" id="MobiDB-lite"/>
    </source>
</evidence>
<feature type="compositionally biased region" description="Low complexity" evidence="1">
    <location>
        <begin position="107"/>
        <end position="123"/>
    </location>
</feature>
<reference evidence="2" key="1">
    <citation type="submission" date="2018-03" db="EMBL/GenBank/DDBJ databases">
        <authorList>
            <person name="Guldener U."/>
        </authorList>
    </citation>
    <scope>NUCLEOTIDE SEQUENCE [LARGE SCALE GENOMIC DNA]</scope>
    <source>
        <strain evidence="2">ATCC34888</strain>
    </source>
</reference>
<feature type="compositionally biased region" description="Pro residues" evidence="1">
    <location>
        <begin position="451"/>
        <end position="462"/>
    </location>
</feature>
<feature type="compositionally biased region" description="Low complexity" evidence="1">
    <location>
        <begin position="400"/>
        <end position="414"/>
    </location>
</feature>
<evidence type="ECO:0000313" key="2">
    <source>
        <dbReference type="EMBL" id="SPO43900.1"/>
    </source>
</evidence>